<name>A0AB73WMT3_KLEPN</name>
<organism evidence="1">
    <name type="scientific">Klebsiella pneumoniae</name>
    <dbReference type="NCBI Taxonomy" id="573"/>
    <lineage>
        <taxon>Bacteria</taxon>
        <taxon>Pseudomonadati</taxon>
        <taxon>Pseudomonadota</taxon>
        <taxon>Gammaproteobacteria</taxon>
        <taxon>Enterobacterales</taxon>
        <taxon>Enterobacteriaceae</taxon>
        <taxon>Klebsiella/Raoultella group</taxon>
        <taxon>Klebsiella</taxon>
        <taxon>Klebsiella pneumoniae complex</taxon>
    </lineage>
</organism>
<evidence type="ECO:0000313" key="1">
    <source>
        <dbReference type="EMBL" id="RDT94865.1"/>
    </source>
</evidence>
<sequence length="250" mass="29434">MVMLISSYHERQTRNSEKIRQLLNFLKEETYSDFKTLMQLFSFRDHKSLYSLLAKMERMGLIQKHMLESRTIKISLWGITSDGLAAVLTPNDKIFPARFEPSKITGWTLEHHLDNQAARLILEKKGASGWINGDRASFLSQYQVKHRPDGLLTLPDGNVIAIETERRLKTRARYQSIIASHLLARTNKYWIYIFYVVPDPQKKRALELLFDSIRHVIINHQHIPLEERHRRVFRIYTFDELKHLSLGSYT</sequence>
<dbReference type="EMBL" id="QRCF01000005">
    <property type="protein sequence ID" value="RDT94865.1"/>
    <property type="molecule type" value="Genomic_DNA"/>
</dbReference>
<proteinExistence type="predicted"/>
<gene>
    <name evidence="1" type="ORF">DW286_07220</name>
</gene>
<dbReference type="Proteomes" id="UP000254657">
    <property type="component" value="Unassembled WGS sequence"/>
</dbReference>
<comment type="caution">
    <text evidence="1">The sequence shown here is derived from an EMBL/GenBank/DDBJ whole genome shotgun (WGS) entry which is preliminary data.</text>
</comment>
<dbReference type="NCBIfam" id="NF041423">
    <property type="entry name" value="MobC_subf"/>
    <property type="match status" value="1"/>
</dbReference>
<reference evidence="1" key="1">
    <citation type="submission" date="2018-07" db="EMBL/GenBank/DDBJ databases">
        <title>Draft genome sequence of Klebsiella pneumoniae K293.</title>
        <authorList>
            <person name="He F."/>
        </authorList>
    </citation>
    <scope>NUCLEOTIDE SEQUENCE</scope>
    <source>
        <strain evidence="1">K293</strain>
    </source>
</reference>
<protein>
    <submittedName>
        <fullName evidence="1">Molybdopterin-guanine dinucleotide biosynthesis protein MobC</fullName>
    </submittedName>
</protein>
<accession>A0AB73WMT3</accession>
<dbReference type="AlphaFoldDB" id="A0AB73WMT3"/>